<evidence type="ECO:0008006" key="4">
    <source>
        <dbReference type="Google" id="ProtNLM"/>
    </source>
</evidence>
<evidence type="ECO:0000313" key="2">
    <source>
        <dbReference type="EMBL" id="KAJ7325894.1"/>
    </source>
</evidence>
<reference evidence="2" key="1">
    <citation type="submission" date="2023-03" db="EMBL/GenBank/DDBJ databases">
        <title>Massive genome expansion in bonnet fungi (Mycena s.s.) driven by repeated elements and novel gene families across ecological guilds.</title>
        <authorList>
            <consortium name="Lawrence Berkeley National Laboratory"/>
            <person name="Harder C.B."/>
            <person name="Miyauchi S."/>
            <person name="Viragh M."/>
            <person name="Kuo A."/>
            <person name="Thoen E."/>
            <person name="Andreopoulos B."/>
            <person name="Lu D."/>
            <person name="Skrede I."/>
            <person name="Drula E."/>
            <person name="Henrissat B."/>
            <person name="Morin E."/>
            <person name="Kohler A."/>
            <person name="Barry K."/>
            <person name="LaButti K."/>
            <person name="Morin E."/>
            <person name="Salamov A."/>
            <person name="Lipzen A."/>
            <person name="Mereny Z."/>
            <person name="Hegedus B."/>
            <person name="Baldrian P."/>
            <person name="Stursova M."/>
            <person name="Weitz H."/>
            <person name="Taylor A."/>
            <person name="Grigoriev I.V."/>
            <person name="Nagy L.G."/>
            <person name="Martin F."/>
            <person name="Kauserud H."/>
        </authorList>
    </citation>
    <scope>NUCLEOTIDE SEQUENCE</scope>
    <source>
        <strain evidence="2">CBHHK002</strain>
    </source>
</reference>
<dbReference type="EMBL" id="JARIHO010000043">
    <property type="protein sequence ID" value="KAJ7325894.1"/>
    <property type="molecule type" value="Genomic_DNA"/>
</dbReference>
<accession>A0AAD6ZJY6</accession>
<sequence>MCKPGKPDYLQVGAHHTLILSHRHVHFRNGGKTLQLATNVEHYNMLPDNHYRGRPGRTGVDIVQGIAQKVKDAWRQSKVATLLLRDVKGAFPGAMILMPREHTDWIQRRFEGCKTCLVVNFRRLGKVVGGVHVAWIRQLYFAICVPRMLYRAELKAGQLMLGAMALSPGNLVNAQANLLTMLLVIDKFLQKATTCYATMPKTHPLHATVCNATHYRHVKKHLSPLHFLMNTYTNVKQGVVEVILAARRRAGWKAPVDVCVAEMRDEAKKWVEEETSKGCGQGGEAGEGDAVGHGRAVRGVPDRGVGMVLALECLRLKWDKDIEGTIP</sequence>
<protein>
    <recommendedName>
        <fullName evidence="4">Reverse transcriptase domain-containing protein</fullName>
    </recommendedName>
</protein>
<name>A0AAD6ZJY6_9AGAR</name>
<organism evidence="2 3">
    <name type="scientific">Mycena albidolilacea</name>
    <dbReference type="NCBI Taxonomy" id="1033008"/>
    <lineage>
        <taxon>Eukaryota</taxon>
        <taxon>Fungi</taxon>
        <taxon>Dikarya</taxon>
        <taxon>Basidiomycota</taxon>
        <taxon>Agaricomycotina</taxon>
        <taxon>Agaricomycetes</taxon>
        <taxon>Agaricomycetidae</taxon>
        <taxon>Agaricales</taxon>
        <taxon>Marasmiineae</taxon>
        <taxon>Mycenaceae</taxon>
        <taxon>Mycena</taxon>
    </lineage>
</organism>
<evidence type="ECO:0000256" key="1">
    <source>
        <dbReference type="SAM" id="MobiDB-lite"/>
    </source>
</evidence>
<keyword evidence="3" id="KW-1185">Reference proteome</keyword>
<dbReference type="AlphaFoldDB" id="A0AAD6ZJY6"/>
<feature type="compositionally biased region" description="Gly residues" evidence="1">
    <location>
        <begin position="279"/>
        <end position="291"/>
    </location>
</feature>
<feature type="region of interest" description="Disordered" evidence="1">
    <location>
        <begin position="274"/>
        <end position="294"/>
    </location>
</feature>
<comment type="caution">
    <text evidence="2">The sequence shown here is derived from an EMBL/GenBank/DDBJ whole genome shotgun (WGS) entry which is preliminary data.</text>
</comment>
<proteinExistence type="predicted"/>
<evidence type="ECO:0000313" key="3">
    <source>
        <dbReference type="Proteomes" id="UP001218218"/>
    </source>
</evidence>
<gene>
    <name evidence="2" type="ORF">DFH08DRAFT_816966</name>
</gene>
<dbReference type="Proteomes" id="UP001218218">
    <property type="component" value="Unassembled WGS sequence"/>
</dbReference>